<dbReference type="AlphaFoldDB" id="A0AA95S6S9"/>
<protein>
    <submittedName>
        <fullName evidence="2">CaiB/BaiF CoA-transferase family protein</fullName>
    </submittedName>
</protein>
<proteinExistence type="predicted"/>
<name>A0AA95S6S9_9BACI</name>
<dbReference type="Proteomes" id="UP001178288">
    <property type="component" value="Chromosome"/>
</dbReference>
<dbReference type="GO" id="GO:0008410">
    <property type="term" value="F:CoA-transferase activity"/>
    <property type="evidence" value="ECO:0007669"/>
    <property type="project" value="TreeGrafter"/>
</dbReference>
<dbReference type="SUPFAM" id="SSF89796">
    <property type="entry name" value="CoA-transferase family III (CaiB/BaiF)"/>
    <property type="match status" value="1"/>
</dbReference>
<dbReference type="RefSeq" id="WP_066088044.1">
    <property type="nucleotide sequence ID" value="NZ_CP126114.1"/>
</dbReference>
<keyword evidence="3" id="KW-1185">Reference proteome</keyword>
<evidence type="ECO:0000313" key="3">
    <source>
        <dbReference type="Proteomes" id="UP001178288"/>
    </source>
</evidence>
<accession>A0AA95S6S9</accession>
<dbReference type="InterPro" id="IPR003673">
    <property type="entry name" value="CoA-Trfase_fam_III"/>
</dbReference>
<dbReference type="Pfam" id="PF02515">
    <property type="entry name" value="CoA_transf_3"/>
    <property type="match status" value="1"/>
</dbReference>
<evidence type="ECO:0000313" key="2">
    <source>
        <dbReference type="EMBL" id="WHY84000.1"/>
    </source>
</evidence>
<dbReference type="PANTHER" id="PTHR48207">
    <property type="entry name" value="SUCCINATE--HYDROXYMETHYLGLUTARATE COA-TRANSFERASE"/>
    <property type="match status" value="1"/>
</dbReference>
<evidence type="ECO:0000256" key="1">
    <source>
        <dbReference type="ARBA" id="ARBA00022679"/>
    </source>
</evidence>
<dbReference type="InterPro" id="IPR050483">
    <property type="entry name" value="CoA-transferase_III_domain"/>
</dbReference>
<organism evidence="2 3">
    <name type="scientific">Neobacillus novalis</name>
    <dbReference type="NCBI Taxonomy" id="220687"/>
    <lineage>
        <taxon>Bacteria</taxon>
        <taxon>Bacillati</taxon>
        <taxon>Bacillota</taxon>
        <taxon>Bacilli</taxon>
        <taxon>Bacillales</taxon>
        <taxon>Bacillaceae</taxon>
        <taxon>Neobacillus</taxon>
    </lineage>
</organism>
<reference evidence="2" key="1">
    <citation type="submission" date="2023-05" db="EMBL/GenBank/DDBJ databases">
        <title>Comparative genomics of Bacillaceae isolates and their secondary metabolite potential.</title>
        <authorList>
            <person name="Song L."/>
            <person name="Nielsen L.J."/>
            <person name="Mohite O."/>
            <person name="Xu X."/>
            <person name="Weber T."/>
            <person name="Kovacs A.T."/>
        </authorList>
    </citation>
    <scope>NUCLEOTIDE SEQUENCE</scope>
    <source>
        <strain evidence="2">XLM17</strain>
    </source>
</reference>
<keyword evidence="1" id="KW-0808">Transferase</keyword>
<dbReference type="PANTHER" id="PTHR48207:SF3">
    <property type="entry name" value="SUCCINATE--HYDROXYMETHYLGLUTARATE COA-TRANSFERASE"/>
    <property type="match status" value="1"/>
</dbReference>
<gene>
    <name evidence="2" type="ORF">QNH39_15045</name>
</gene>
<dbReference type="Gene3D" id="3.30.1540.10">
    <property type="entry name" value="formyl-coa transferase, domain 3"/>
    <property type="match status" value="1"/>
</dbReference>
<dbReference type="KEGG" id="nnv:QNH39_15045"/>
<dbReference type="EMBL" id="CP126114">
    <property type="protein sequence ID" value="WHY84000.1"/>
    <property type="molecule type" value="Genomic_DNA"/>
</dbReference>
<sequence length="372" mass="42395">MTFYKGIRILDLSRLLPGGLTTKLFGDLGAEVIKIEEPKQGDYCRWEKPLIKNESYYHLILNGNKKSVKLDLKSQEGMDLFLKLVKESDIVFENFRPGVMERLGINYEVLKKYNSKIILCSISGYGQESPYQNNSAHDLNFLAMSGFLSLMTDGIKDPAIPGVPIVDIMTGLSASFAISTALYKREKTGEGELIDVSMYDVNVWSLSMIAGKFFVDQTENLREFAGTSPSYNVYKTSDAKFVALGAFETKFWKIFCEKIDREDLIPFGKLTNDVGAQIKNELNSIFRTKTRNEWIEFFKDDDICLSPVRELNEVFDDEHSQKRDLLYEIEHPTEGSIKQLSHPIRYANLAEFEKRSAPLFGEDTEKILSKVN</sequence>
<dbReference type="InterPro" id="IPR023606">
    <property type="entry name" value="CoA-Trfase_III_dom_1_sf"/>
</dbReference>
<dbReference type="InterPro" id="IPR044855">
    <property type="entry name" value="CoA-Trfase_III_dom3_sf"/>
</dbReference>
<dbReference type="Gene3D" id="3.40.50.10540">
    <property type="entry name" value="Crotonobetainyl-coa:carnitine coa-transferase, domain 1"/>
    <property type="match status" value="1"/>
</dbReference>